<dbReference type="SMART" id="SM00054">
    <property type="entry name" value="EFh"/>
    <property type="match status" value="4"/>
</dbReference>
<evidence type="ECO:0000259" key="4">
    <source>
        <dbReference type="PROSITE" id="PS50222"/>
    </source>
</evidence>
<keyword evidence="1" id="KW-0479">Metal-binding</keyword>
<dbReference type="PANTHER" id="PTHR10827:SF98">
    <property type="entry name" value="45 KDA CALCIUM-BINDING PROTEIN"/>
    <property type="match status" value="1"/>
</dbReference>
<dbReference type="Pfam" id="PF13202">
    <property type="entry name" value="EF-hand_5"/>
    <property type="match status" value="3"/>
</dbReference>
<dbReference type="EMBL" id="BMKA01000001">
    <property type="protein sequence ID" value="GGA08681.1"/>
    <property type="molecule type" value="Genomic_DNA"/>
</dbReference>
<dbReference type="PROSITE" id="PS00018">
    <property type="entry name" value="EF_HAND_1"/>
    <property type="match status" value="2"/>
</dbReference>
<feature type="compositionally biased region" description="Basic residues" evidence="3">
    <location>
        <begin position="131"/>
        <end position="142"/>
    </location>
</feature>
<evidence type="ECO:0000256" key="1">
    <source>
        <dbReference type="ARBA" id="ARBA00022723"/>
    </source>
</evidence>
<reference evidence="5" key="2">
    <citation type="submission" date="2020-09" db="EMBL/GenBank/DDBJ databases">
        <authorList>
            <person name="Sun Q."/>
            <person name="Zhou Y."/>
        </authorList>
    </citation>
    <scope>NUCLEOTIDE SEQUENCE</scope>
    <source>
        <strain evidence="5">CGMCC 1.15880</strain>
    </source>
</reference>
<feature type="domain" description="EF-hand" evidence="4">
    <location>
        <begin position="100"/>
        <end position="135"/>
    </location>
</feature>
<dbReference type="PROSITE" id="PS50222">
    <property type="entry name" value="EF_HAND_2"/>
    <property type="match status" value="3"/>
</dbReference>
<gene>
    <name evidence="5" type="ORF">GCM10011498_05750</name>
</gene>
<accession>A0A916QUM4</accession>
<dbReference type="InterPro" id="IPR011992">
    <property type="entry name" value="EF-hand-dom_pair"/>
</dbReference>
<keyword evidence="2" id="KW-0677">Repeat</keyword>
<evidence type="ECO:0000313" key="6">
    <source>
        <dbReference type="Proteomes" id="UP000628017"/>
    </source>
</evidence>
<dbReference type="InterPro" id="IPR018247">
    <property type="entry name" value="EF_Hand_1_Ca_BS"/>
</dbReference>
<proteinExistence type="predicted"/>
<dbReference type="AlphaFoldDB" id="A0A916QUM4"/>
<feature type="compositionally biased region" description="Basic and acidic residues" evidence="3">
    <location>
        <begin position="59"/>
        <end position="114"/>
    </location>
</feature>
<feature type="domain" description="EF-hand" evidence="4">
    <location>
        <begin position="41"/>
        <end position="76"/>
    </location>
</feature>
<comment type="caution">
    <text evidence="5">The sequence shown here is derived from an EMBL/GenBank/DDBJ whole genome shotgun (WGS) entry which is preliminary data.</text>
</comment>
<reference evidence="5" key="1">
    <citation type="journal article" date="2014" name="Int. J. Syst. Evol. Microbiol.">
        <title>Complete genome sequence of Corynebacterium casei LMG S-19264T (=DSM 44701T), isolated from a smear-ripened cheese.</title>
        <authorList>
            <consortium name="US DOE Joint Genome Institute (JGI-PGF)"/>
            <person name="Walter F."/>
            <person name="Albersmeier A."/>
            <person name="Kalinowski J."/>
            <person name="Ruckert C."/>
        </authorList>
    </citation>
    <scope>NUCLEOTIDE SEQUENCE</scope>
    <source>
        <strain evidence="5">CGMCC 1.15880</strain>
    </source>
</reference>
<evidence type="ECO:0000256" key="2">
    <source>
        <dbReference type="ARBA" id="ARBA00022737"/>
    </source>
</evidence>
<evidence type="ECO:0000256" key="3">
    <source>
        <dbReference type="SAM" id="MobiDB-lite"/>
    </source>
</evidence>
<dbReference type="PANTHER" id="PTHR10827">
    <property type="entry name" value="RETICULOCALBIN"/>
    <property type="match status" value="1"/>
</dbReference>
<sequence length="200" mass="22120">MGATALMIALSATTPTMAKPRGGMQFERLDLNSDGFVDRAELIAARDARFDAMDADKDGAVTKEEAQAHRKAMRAEMKAERTESGKDKKEGKEGRKDWGEKRADRGQMFDKLDTDNNGSLSKEEFEAAQMHHGKRDGRKAHRGDRMMAKMDANKDGKITRDELGTKMADRMIKHLDTDGDGKISKAEAEAGHGKKHGRGE</sequence>
<feature type="domain" description="EF-hand" evidence="4">
    <location>
        <begin position="138"/>
        <end position="173"/>
    </location>
</feature>
<organism evidence="5 6">
    <name type="scientific">Neptunicoccus cionae</name>
    <dbReference type="NCBI Taxonomy" id="2035344"/>
    <lineage>
        <taxon>Bacteria</taxon>
        <taxon>Pseudomonadati</taxon>
        <taxon>Pseudomonadota</taxon>
        <taxon>Alphaproteobacteria</taxon>
        <taxon>Rhodobacterales</taxon>
        <taxon>Paracoccaceae</taxon>
        <taxon>Neptunicoccus</taxon>
    </lineage>
</organism>
<dbReference type="InterPro" id="IPR002048">
    <property type="entry name" value="EF_hand_dom"/>
</dbReference>
<feature type="region of interest" description="Disordered" evidence="3">
    <location>
        <begin position="59"/>
        <end position="163"/>
    </location>
</feature>
<feature type="compositionally biased region" description="Basic and acidic residues" evidence="3">
    <location>
        <begin position="143"/>
        <end position="163"/>
    </location>
</feature>
<evidence type="ECO:0000313" key="5">
    <source>
        <dbReference type="EMBL" id="GGA08681.1"/>
    </source>
</evidence>
<dbReference type="GO" id="GO:0005509">
    <property type="term" value="F:calcium ion binding"/>
    <property type="evidence" value="ECO:0007669"/>
    <property type="project" value="InterPro"/>
</dbReference>
<dbReference type="Gene3D" id="1.10.238.10">
    <property type="entry name" value="EF-hand"/>
    <property type="match status" value="3"/>
</dbReference>
<protein>
    <recommendedName>
        <fullName evidence="4">EF-hand domain-containing protein</fullName>
    </recommendedName>
</protein>
<name>A0A916QUM4_9RHOB</name>
<dbReference type="SUPFAM" id="SSF47473">
    <property type="entry name" value="EF-hand"/>
    <property type="match status" value="1"/>
</dbReference>
<keyword evidence="6" id="KW-1185">Reference proteome</keyword>
<feature type="region of interest" description="Disordered" evidence="3">
    <location>
        <begin position="175"/>
        <end position="200"/>
    </location>
</feature>
<dbReference type="Proteomes" id="UP000628017">
    <property type="component" value="Unassembled WGS sequence"/>
</dbReference>
<dbReference type="Pfam" id="PF13499">
    <property type="entry name" value="EF-hand_7"/>
    <property type="match status" value="1"/>
</dbReference>